<sequence>MQSSIQALLAYNHANAALLNDVDYKHSTVPSLDIYIVQPQTARPVLYGLGASHSVGQSSFNDDECFTKTNGHGSNGRRS</sequence>
<organism evidence="1 2">
    <name type="scientific">Trichoderma lentiforme</name>
    <dbReference type="NCBI Taxonomy" id="1567552"/>
    <lineage>
        <taxon>Eukaryota</taxon>
        <taxon>Fungi</taxon>
        <taxon>Dikarya</taxon>
        <taxon>Ascomycota</taxon>
        <taxon>Pezizomycotina</taxon>
        <taxon>Sordariomycetes</taxon>
        <taxon>Hypocreomycetidae</taxon>
        <taxon>Hypocreales</taxon>
        <taxon>Hypocreaceae</taxon>
        <taxon>Trichoderma</taxon>
    </lineage>
</organism>
<accession>A0A9P4XB98</accession>
<dbReference type="AlphaFoldDB" id="A0A9P4XB98"/>
<dbReference type="EMBL" id="QLNT01000015">
    <property type="protein sequence ID" value="KAF3067736.1"/>
    <property type="molecule type" value="Genomic_DNA"/>
</dbReference>
<name>A0A9P4XB98_9HYPO</name>
<comment type="caution">
    <text evidence="1">The sequence shown here is derived from an EMBL/GenBank/DDBJ whole genome shotgun (WGS) entry which is preliminary data.</text>
</comment>
<dbReference type="Proteomes" id="UP000801864">
    <property type="component" value="Unassembled WGS sequence"/>
</dbReference>
<evidence type="ECO:0000313" key="1">
    <source>
        <dbReference type="EMBL" id="KAF3067736.1"/>
    </source>
</evidence>
<proteinExistence type="predicted"/>
<protein>
    <submittedName>
        <fullName evidence="1">Uncharacterized protein</fullName>
    </submittedName>
</protein>
<gene>
    <name evidence="1" type="ORF">CFAM422_008355</name>
</gene>
<reference evidence="1 2" key="1">
    <citation type="submission" date="2018-06" db="EMBL/GenBank/DDBJ databases">
        <title>Genome analysis of cellulolytic fungus Trichoderma lentiforme CFAM-422.</title>
        <authorList>
            <person name="Steindorff A.S."/>
            <person name="Formighieri E.F."/>
            <person name="Midorikawa G.E.O."/>
            <person name="Tamietti M.S."/>
            <person name="Ramos E.Z."/>
            <person name="Silva A.S."/>
            <person name="Bon E.P.S."/>
            <person name="Mendes T.D."/>
            <person name="Damaso M.C.T."/>
            <person name="Favaro L.C.L."/>
        </authorList>
    </citation>
    <scope>NUCLEOTIDE SEQUENCE [LARGE SCALE GENOMIC DNA]</scope>
    <source>
        <strain evidence="1 2">CFAM-422</strain>
    </source>
</reference>
<evidence type="ECO:0000313" key="2">
    <source>
        <dbReference type="Proteomes" id="UP000801864"/>
    </source>
</evidence>
<keyword evidence="2" id="KW-1185">Reference proteome</keyword>